<dbReference type="InterPro" id="IPR040677">
    <property type="entry name" value="LPD7"/>
</dbReference>
<evidence type="ECO:0000313" key="5">
    <source>
        <dbReference type="EMBL" id="EBP4586268.1"/>
    </source>
</evidence>
<evidence type="ECO:0000259" key="4">
    <source>
        <dbReference type="Pfam" id="PF22863"/>
    </source>
</evidence>
<protein>
    <submittedName>
        <fullName evidence="5">Mobilization protein MobA</fullName>
    </submittedName>
</protein>
<feature type="domain" description="Large polyvalent protein-associated" evidence="3">
    <location>
        <begin position="517"/>
        <end position="586"/>
    </location>
</feature>
<dbReference type="Pfam" id="PF18821">
    <property type="entry name" value="LPD7"/>
    <property type="match status" value="1"/>
</dbReference>
<dbReference type="NCBIfam" id="NF041893">
    <property type="entry name" value="TraI_MobP_relax"/>
    <property type="match status" value="1"/>
</dbReference>
<dbReference type="Proteomes" id="UP000839610">
    <property type="component" value="Unassembled WGS sequence"/>
</dbReference>
<dbReference type="Pfam" id="PF03432">
    <property type="entry name" value="Relaxase"/>
    <property type="match status" value="1"/>
</dbReference>
<dbReference type="AlphaFoldDB" id="A0A5U3IUH1"/>
<feature type="domain" description="MobA/VirD2-like nuclease" evidence="2">
    <location>
        <begin position="89"/>
        <end position="201"/>
    </location>
</feature>
<comment type="caution">
    <text evidence="5">The sequence shown here is derived from an EMBL/GenBank/DDBJ whole genome shotgun (WGS) entry which is preliminary data.</text>
</comment>
<accession>A0A5U3IUH1</accession>
<gene>
    <name evidence="5" type="ORF">VH79_24365</name>
</gene>
<proteinExistence type="predicted"/>
<dbReference type="InterPro" id="IPR054462">
    <property type="entry name" value="TraI_M"/>
</dbReference>
<feature type="domain" description="TraI-like middle" evidence="4">
    <location>
        <begin position="229"/>
        <end position="322"/>
    </location>
</feature>
<organism evidence="5">
    <name type="scientific">Salmonella enterica</name>
    <name type="common">Salmonella choleraesuis</name>
    <dbReference type="NCBI Taxonomy" id="28901"/>
    <lineage>
        <taxon>Bacteria</taxon>
        <taxon>Pseudomonadati</taxon>
        <taxon>Pseudomonadota</taxon>
        <taxon>Gammaproteobacteria</taxon>
        <taxon>Enterobacterales</taxon>
        <taxon>Enterobacteriaceae</taxon>
        <taxon>Salmonella</taxon>
    </lineage>
</organism>
<dbReference type="InterPro" id="IPR049751">
    <property type="entry name" value="TraI/MobA_relaxases"/>
</dbReference>
<sequence>MIAIVPEKRRDGKSSFLQLLSYLTLREDVTLAEPVSPDAPVMRMSRSKEAIFDRLVDYIDRSQDAVTQTPVKEFADGRSQVLSGNVACETNCFSLDTASAEMNMVAAQNTRCVDPVYHFILSWPAQDNPVDADIFDCARSAIQALGMKDHQFVTAIHRDTDHVHCHVSVNRINPISYRAANLYNDIDTLHKVCRFLELKYDYTPDNGVWVNENGAVVRSKNDVKSIPRKARQLEYHSDKESLYSYAVNECRERIGEILGSGEASWETLHAELIRAGLEMREKGEGLAIYSRHDESVTPIKASTLHPDLTRQCLEKWLGDFEPSPEVVNHFDEDGVYLGSNYPQEFVYDARAHVRDQGARSERRLARAVAREDLDARYKAYKNAWVRPKMPDTDSGIQFKALSNRYAWKKEQVRYVFDDPLIRKLIYRTLELERQKEFEMLRDKVKAEKSQFYSRPENRRLSYWQWVERQAAAQDQAAISRLRGRAYKLKQKQRTPGVSENAIVCAVADDIATVNIDGFESRVNRDGVIQYLQDGHVVIQDSGERIEIADPYREEGIHISDAMLIAEEKSGEKLLFSGDPAFVDAACNIVPWFNSGGEKPLSLTDSQQRIMAGYDKPATQSDRPSMTHRIVDEETYLASRKRDKLSDDDELKPERNTHRPRPAGR</sequence>
<evidence type="ECO:0000259" key="2">
    <source>
        <dbReference type="Pfam" id="PF03432"/>
    </source>
</evidence>
<evidence type="ECO:0000256" key="1">
    <source>
        <dbReference type="SAM" id="MobiDB-lite"/>
    </source>
</evidence>
<dbReference type="EMBL" id="AAGLUV010000026">
    <property type="protein sequence ID" value="EBP4586268.1"/>
    <property type="molecule type" value="Genomic_DNA"/>
</dbReference>
<evidence type="ECO:0000259" key="3">
    <source>
        <dbReference type="Pfam" id="PF18821"/>
    </source>
</evidence>
<reference evidence="5" key="1">
    <citation type="submission" date="2018-07" db="EMBL/GenBank/DDBJ databases">
        <authorList>
            <consortium name="GenomeTrakr network: Whole genome sequencing for foodborne pathogen traceback"/>
        </authorList>
    </citation>
    <scope>NUCLEOTIDE SEQUENCE [LARGE SCALE GENOMIC DNA]</scope>
    <source>
        <strain evidence="5">FDA00008842</strain>
    </source>
</reference>
<dbReference type="Pfam" id="PF22863">
    <property type="entry name" value="TraI_middle"/>
    <property type="match status" value="1"/>
</dbReference>
<feature type="region of interest" description="Disordered" evidence="1">
    <location>
        <begin position="613"/>
        <end position="664"/>
    </location>
</feature>
<name>A0A5U3IUH1_SALER</name>
<dbReference type="InterPro" id="IPR005094">
    <property type="entry name" value="Endonuclease_MobA/VirD2"/>
</dbReference>